<dbReference type="GO" id="GO:0016491">
    <property type="term" value="F:oxidoreductase activity"/>
    <property type="evidence" value="ECO:0007669"/>
    <property type="project" value="InterPro"/>
</dbReference>
<proteinExistence type="predicted"/>
<dbReference type="Proteomes" id="UP000198210">
    <property type="component" value="Chromosome I"/>
</dbReference>
<dbReference type="PANTHER" id="PTHR33746">
    <property type="entry name" value="RUBRERYTHRIN"/>
    <property type="match status" value="1"/>
</dbReference>
<name>A0A1C5K5P9_9ACTN</name>
<dbReference type="InterPro" id="IPR009078">
    <property type="entry name" value="Ferritin-like_SF"/>
</dbReference>
<dbReference type="InterPro" id="IPR003251">
    <property type="entry name" value="Rr_diiron-bd_dom"/>
</dbReference>
<feature type="domain" description="Ferritin-like diiron" evidence="2">
    <location>
        <begin position="180"/>
        <end position="311"/>
    </location>
</feature>
<dbReference type="InterPro" id="IPR009040">
    <property type="entry name" value="Ferritin-like_diiron"/>
</dbReference>
<gene>
    <name evidence="3" type="ORF">GA0074704_5570</name>
</gene>
<keyword evidence="1" id="KW-0732">Signal</keyword>
<evidence type="ECO:0000313" key="3">
    <source>
        <dbReference type="EMBL" id="SCG78104.1"/>
    </source>
</evidence>
<evidence type="ECO:0000256" key="1">
    <source>
        <dbReference type="SAM" id="SignalP"/>
    </source>
</evidence>
<evidence type="ECO:0000259" key="2">
    <source>
        <dbReference type="PROSITE" id="PS50905"/>
    </source>
</evidence>
<dbReference type="EMBL" id="LT607751">
    <property type="protein sequence ID" value="SCG78104.1"/>
    <property type="molecule type" value="Genomic_DNA"/>
</dbReference>
<dbReference type="Gene3D" id="1.20.1260.10">
    <property type="match status" value="2"/>
</dbReference>
<dbReference type="SUPFAM" id="SSF47240">
    <property type="entry name" value="Ferritin-like"/>
    <property type="match status" value="2"/>
</dbReference>
<dbReference type="RefSeq" id="WP_088973210.1">
    <property type="nucleotide sequence ID" value="NZ_JBHLYF010000033.1"/>
</dbReference>
<sequence>MRTVRAAVAAVASTVLGVGLVQAPAWAEVANDTTRANTLTAMRGEAFAHASYLAYGAEAARNGHADIADLFVATGGTELGEHFTEEAALIGFVGADAANLRTSIAGEWHEATVVYPRYAQQARRDRCPQAVRLFRELAADEATHAAQFRLALYAITHPGSGVRVPVGTPVPPVPTVAGTPVCSGATQDNLEATLRGEAFANASYTLYAEHARSGGRLRLARLWENTAGQELGEHFAETATLAGLVRADAENLRKAIDGETYEASTMYPSFARQAASVGEDEAADLFAEIAHDEAGHASAFLFALVDLELGGVGGDRAAARRG</sequence>
<dbReference type="PROSITE" id="PS50905">
    <property type="entry name" value="FERRITIN_LIKE"/>
    <property type="match status" value="1"/>
</dbReference>
<reference evidence="3 4" key="1">
    <citation type="submission" date="2016-06" db="EMBL/GenBank/DDBJ databases">
        <authorList>
            <person name="Kjaerup R.B."/>
            <person name="Dalgaard T.S."/>
            <person name="Juul-Madsen H.R."/>
        </authorList>
    </citation>
    <scope>NUCLEOTIDE SEQUENCE [LARGE SCALE GENOMIC DNA]</scope>
    <source>
        <strain evidence="3 4">DSM 45097</strain>
    </source>
</reference>
<dbReference type="GO" id="GO:0046872">
    <property type="term" value="F:metal ion binding"/>
    <property type="evidence" value="ECO:0007669"/>
    <property type="project" value="InterPro"/>
</dbReference>
<evidence type="ECO:0000313" key="4">
    <source>
        <dbReference type="Proteomes" id="UP000198210"/>
    </source>
</evidence>
<dbReference type="Pfam" id="PF02915">
    <property type="entry name" value="Rubrerythrin"/>
    <property type="match status" value="2"/>
</dbReference>
<dbReference type="PANTHER" id="PTHR33746:SF4">
    <property type="entry name" value="RUBRERYTHRIN"/>
    <property type="match status" value="1"/>
</dbReference>
<protein>
    <submittedName>
        <fullName evidence="3">Rubrerythrin</fullName>
    </submittedName>
</protein>
<feature type="chain" id="PRO_5008720252" evidence="1">
    <location>
        <begin position="28"/>
        <end position="322"/>
    </location>
</feature>
<organism evidence="3 4">
    <name type="scientific">Micromonospora siamensis</name>
    <dbReference type="NCBI Taxonomy" id="299152"/>
    <lineage>
        <taxon>Bacteria</taxon>
        <taxon>Bacillati</taxon>
        <taxon>Actinomycetota</taxon>
        <taxon>Actinomycetes</taxon>
        <taxon>Micromonosporales</taxon>
        <taxon>Micromonosporaceae</taxon>
        <taxon>Micromonospora</taxon>
    </lineage>
</organism>
<dbReference type="InterPro" id="IPR012347">
    <property type="entry name" value="Ferritin-like"/>
</dbReference>
<feature type="signal peptide" evidence="1">
    <location>
        <begin position="1"/>
        <end position="27"/>
    </location>
</feature>
<dbReference type="AlphaFoldDB" id="A0A1C5K5P9"/>
<accession>A0A1C5K5P9</accession>
<dbReference type="InterPro" id="IPR052753">
    <property type="entry name" value="Rbr2/Nigerythrin"/>
</dbReference>
<keyword evidence="4" id="KW-1185">Reference proteome</keyword>